<protein>
    <submittedName>
        <fullName evidence="2">Uncharacterized protein</fullName>
    </submittedName>
</protein>
<evidence type="ECO:0000256" key="1">
    <source>
        <dbReference type="SAM" id="MobiDB-lite"/>
    </source>
</evidence>
<dbReference type="AlphaFoldDB" id="A0AA87ZMN1"/>
<evidence type="ECO:0000313" key="2">
    <source>
        <dbReference type="EMBL" id="GMN29401.1"/>
    </source>
</evidence>
<feature type="region of interest" description="Disordered" evidence="1">
    <location>
        <begin position="37"/>
        <end position="64"/>
    </location>
</feature>
<dbReference type="EMBL" id="BTGU01004588">
    <property type="protein sequence ID" value="GMN29401.1"/>
    <property type="molecule type" value="Genomic_DNA"/>
</dbReference>
<organism evidence="2 3">
    <name type="scientific">Ficus carica</name>
    <name type="common">Common fig</name>
    <dbReference type="NCBI Taxonomy" id="3494"/>
    <lineage>
        <taxon>Eukaryota</taxon>
        <taxon>Viridiplantae</taxon>
        <taxon>Streptophyta</taxon>
        <taxon>Embryophyta</taxon>
        <taxon>Tracheophyta</taxon>
        <taxon>Spermatophyta</taxon>
        <taxon>Magnoliopsida</taxon>
        <taxon>eudicotyledons</taxon>
        <taxon>Gunneridae</taxon>
        <taxon>Pentapetalae</taxon>
        <taxon>rosids</taxon>
        <taxon>fabids</taxon>
        <taxon>Rosales</taxon>
        <taxon>Moraceae</taxon>
        <taxon>Ficeae</taxon>
        <taxon>Ficus</taxon>
    </lineage>
</organism>
<comment type="caution">
    <text evidence="2">The sequence shown here is derived from an EMBL/GenBank/DDBJ whole genome shotgun (WGS) entry which is preliminary data.</text>
</comment>
<reference evidence="2" key="1">
    <citation type="submission" date="2023-07" db="EMBL/GenBank/DDBJ databases">
        <title>draft genome sequence of fig (Ficus carica).</title>
        <authorList>
            <person name="Takahashi T."/>
            <person name="Nishimura K."/>
        </authorList>
    </citation>
    <scope>NUCLEOTIDE SEQUENCE</scope>
</reference>
<dbReference type="Proteomes" id="UP001187192">
    <property type="component" value="Unassembled WGS sequence"/>
</dbReference>
<accession>A0AA87ZMN1</accession>
<gene>
    <name evidence="2" type="ORF">TIFTF001_046337</name>
</gene>
<name>A0AA87ZMN1_FICCA</name>
<evidence type="ECO:0000313" key="3">
    <source>
        <dbReference type="Proteomes" id="UP001187192"/>
    </source>
</evidence>
<sequence length="64" mass="6264">MGGRPGGWVGVLAGGRRWGAGEPGGCRVQAGEGMGLGGGWPVSRSSPEWVVGGGKVAGDEEDLG</sequence>
<keyword evidence="3" id="KW-1185">Reference proteome</keyword>
<proteinExistence type="predicted"/>